<sequence length="514" mass="55687">MDYLLSAVELRHHLPRGMKRHIEVQDRDAKRSTPSSPHPAMSISSLLSSTQCDNHESPPLSPTTSPRHSFASSDTSAIPLTPVSHPHSLFGDPSAKAAYHIRDLMASPLQASPTRIRCFHAEVAQKSYGTEKRFMCPPPIVRAIGDGRPSSLGVSLAVECDQGPGLEQHGQLEASCATFRYLHVGGTNKAKSCHLRLGVLGESAQSTPISIISKPSKKSLKSRSPHSCIASGATVALYTRINSQTVRTNYLSASNATLTVAKAQWSPFTITLINEAPGAIIHYGSIITLTDLDSGLATEALEVCRVDRGSIVEASGPISQLQKVALRRPNSMGFLSSTLANQTAHQNKRLSSRLTFTEPQAIDDREIWTLVGISMFETSLPQPAGPLDRIHTLDILPTLATPPTLDPSSARLTIPLRHGFPNPQIWLGWLGPLPTHQTNSGLVVSLPDPIVAIQQMGWCSTPTPCSPHHNVMAYRFPLLAVDPSGFLFNLGPVIEVQVSRPNPIYTQALYTWLI</sequence>
<protein>
    <submittedName>
        <fullName evidence="1">Uncharacterized protein</fullName>
    </submittedName>
</protein>
<comment type="caution">
    <text evidence="1">The sequence shown here is derived from an EMBL/GenBank/DDBJ whole genome shotgun (WGS) entry which is preliminary data.</text>
</comment>
<evidence type="ECO:0000313" key="1">
    <source>
        <dbReference type="EMBL" id="KAJ9074262.1"/>
    </source>
</evidence>
<reference evidence="1" key="1">
    <citation type="submission" date="2022-04" db="EMBL/GenBank/DDBJ databases">
        <title>Genome of the entomopathogenic fungus Entomophthora muscae.</title>
        <authorList>
            <person name="Elya C."/>
            <person name="Lovett B.R."/>
            <person name="Lee E."/>
            <person name="Macias A.M."/>
            <person name="Hajek A.E."/>
            <person name="De Bivort B.L."/>
            <person name="Kasson M.T."/>
            <person name="De Fine Licht H.H."/>
            <person name="Stajich J.E."/>
        </authorList>
    </citation>
    <scope>NUCLEOTIDE SEQUENCE</scope>
    <source>
        <strain evidence="1">Berkeley</strain>
    </source>
</reference>
<evidence type="ECO:0000313" key="2">
    <source>
        <dbReference type="Proteomes" id="UP001165960"/>
    </source>
</evidence>
<dbReference type="EMBL" id="QTSX02002865">
    <property type="protein sequence ID" value="KAJ9074262.1"/>
    <property type="molecule type" value="Genomic_DNA"/>
</dbReference>
<gene>
    <name evidence="1" type="ORF">DSO57_1008248</name>
</gene>
<organism evidence="1 2">
    <name type="scientific">Entomophthora muscae</name>
    <dbReference type="NCBI Taxonomy" id="34485"/>
    <lineage>
        <taxon>Eukaryota</taxon>
        <taxon>Fungi</taxon>
        <taxon>Fungi incertae sedis</taxon>
        <taxon>Zoopagomycota</taxon>
        <taxon>Entomophthoromycotina</taxon>
        <taxon>Entomophthoromycetes</taxon>
        <taxon>Entomophthorales</taxon>
        <taxon>Entomophthoraceae</taxon>
        <taxon>Entomophthora</taxon>
    </lineage>
</organism>
<dbReference type="Proteomes" id="UP001165960">
    <property type="component" value="Unassembled WGS sequence"/>
</dbReference>
<proteinExistence type="predicted"/>
<accession>A0ACC2TIB9</accession>
<name>A0ACC2TIB9_9FUNG</name>
<keyword evidence="2" id="KW-1185">Reference proteome</keyword>